<reference evidence="2 3" key="1">
    <citation type="journal article" date="2024" name="Nat. Commun.">
        <title>Phylogenomics reveals the evolutionary origins of lichenization in chlorophyte algae.</title>
        <authorList>
            <person name="Puginier C."/>
            <person name="Libourel C."/>
            <person name="Otte J."/>
            <person name="Skaloud P."/>
            <person name="Haon M."/>
            <person name="Grisel S."/>
            <person name="Petersen M."/>
            <person name="Berrin J.G."/>
            <person name="Delaux P.M."/>
            <person name="Dal Grande F."/>
            <person name="Keller J."/>
        </authorList>
    </citation>
    <scope>NUCLEOTIDE SEQUENCE [LARGE SCALE GENOMIC DNA]</scope>
    <source>
        <strain evidence="2 3">SAG 2523</strain>
    </source>
</reference>
<organism evidence="2 3">
    <name type="scientific">Apatococcus fuscideae</name>
    <dbReference type="NCBI Taxonomy" id="2026836"/>
    <lineage>
        <taxon>Eukaryota</taxon>
        <taxon>Viridiplantae</taxon>
        <taxon>Chlorophyta</taxon>
        <taxon>core chlorophytes</taxon>
        <taxon>Trebouxiophyceae</taxon>
        <taxon>Chlorellales</taxon>
        <taxon>Chlorellaceae</taxon>
        <taxon>Apatococcus</taxon>
    </lineage>
</organism>
<feature type="region of interest" description="Disordered" evidence="1">
    <location>
        <begin position="395"/>
        <end position="416"/>
    </location>
</feature>
<sequence>MEGEELTQGVTVASISEELAAEAKELPEVLQSTDPALLADHLASLFSFGEGDLQLGPRTTASDLAARPSQHDMYWQTLASALSGHTAGTLRPEDQQAAAQGSAQLLEDIAELDAAAFPALPTNATLIPCMHAQHGMPHISFCSVSEPPQLLSMGNGAFLYNGASPLPPGALQPHSFGWGAPQYAQQPYPAAGMLGGFANPLGSSLLYGPQSSLPYFACQPTSAVPMHGMGPRKRERILFSVNDDEASCRTQSRHPDGDPPSVSALKAGTVPSSSAQAPSKSSSGQHPPGKPTTGPSGQARSKPKVPLPHQNAAGPDSCDVPRQGSIHDMPSTQQHWDAESRAPSAAQAPGLNGAWPSQGPALEGVVSGGATRPIDRQQQVQGALAGIARLKKAAAGVGNQRVSGLGSPSTSQSATKRCASLNQLQHQLPSLPGQPAAGDQRLVHL</sequence>
<protein>
    <submittedName>
        <fullName evidence="2">Uncharacterized protein</fullName>
    </submittedName>
</protein>
<evidence type="ECO:0000256" key="1">
    <source>
        <dbReference type="SAM" id="MobiDB-lite"/>
    </source>
</evidence>
<dbReference type="EMBL" id="JALJOV010000119">
    <property type="protein sequence ID" value="KAK9866991.1"/>
    <property type="molecule type" value="Genomic_DNA"/>
</dbReference>
<accession>A0AAW1TD64</accession>
<dbReference type="Proteomes" id="UP001485043">
    <property type="component" value="Unassembled WGS sequence"/>
</dbReference>
<evidence type="ECO:0000313" key="2">
    <source>
        <dbReference type="EMBL" id="KAK9866991.1"/>
    </source>
</evidence>
<feature type="compositionally biased region" description="Polar residues" evidence="1">
    <location>
        <begin position="400"/>
        <end position="416"/>
    </location>
</feature>
<name>A0AAW1TD64_9CHLO</name>
<comment type="caution">
    <text evidence="2">The sequence shown here is derived from an EMBL/GenBank/DDBJ whole genome shotgun (WGS) entry which is preliminary data.</text>
</comment>
<gene>
    <name evidence="2" type="ORF">WJX84_006243</name>
</gene>
<feature type="compositionally biased region" description="Low complexity" evidence="1">
    <location>
        <begin position="271"/>
        <end position="283"/>
    </location>
</feature>
<keyword evidence="3" id="KW-1185">Reference proteome</keyword>
<dbReference type="AlphaFoldDB" id="A0AAW1TD64"/>
<evidence type="ECO:0000313" key="3">
    <source>
        <dbReference type="Proteomes" id="UP001485043"/>
    </source>
</evidence>
<proteinExistence type="predicted"/>
<feature type="region of interest" description="Disordered" evidence="1">
    <location>
        <begin position="245"/>
        <end position="373"/>
    </location>
</feature>